<dbReference type="STRING" id="1088818.A0A2I0AV55"/>
<dbReference type="Pfam" id="PF00230">
    <property type="entry name" value="MIP"/>
    <property type="match status" value="1"/>
</dbReference>
<feature type="region of interest" description="Disordered" evidence="7">
    <location>
        <begin position="1"/>
        <end position="34"/>
    </location>
</feature>
<name>A0A2I0AV55_9ASPA</name>
<evidence type="ECO:0000256" key="5">
    <source>
        <dbReference type="ARBA" id="ARBA00023136"/>
    </source>
</evidence>
<keyword evidence="3 6" id="KW-0812">Transmembrane</keyword>
<dbReference type="InterPro" id="IPR000425">
    <property type="entry name" value="MIP"/>
</dbReference>
<dbReference type="GO" id="GO:0016020">
    <property type="term" value="C:membrane"/>
    <property type="evidence" value="ECO:0007669"/>
    <property type="project" value="UniProtKB-SubCell"/>
</dbReference>
<keyword evidence="4 8" id="KW-1133">Transmembrane helix</keyword>
<accession>A0A2I0AV55</accession>
<evidence type="ECO:0000313" key="10">
    <source>
        <dbReference type="Proteomes" id="UP000236161"/>
    </source>
</evidence>
<dbReference type="InterPro" id="IPR002347">
    <property type="entry name" value="SDR_fam"/>
</dbReference>
<dbReference type="Gene3D" id="1.20.1080.10">
    <property type="entry name" value="Glycerol uptake facilitator protein"/>
    <property type="match status" value="1"/>
</dbReference>
<dbReference type="InterPro" id="IPR022357">
    <property type="entry name" value="MIP_CS"/>
</dbReference>
<dbReference type="GO" id="GO:0015267">
    <property type="term" value="F:channel activity"/>
    <property type="evidence" value="ECO:0007669"/>
    <property type="project" value="InterPro"/>
</dbReference>
<dbReference type="AlphaFoldDB" id="A0A2I0AV55"/>
<proteinExistence type="inferred from homology"/>
<keyword evidence="5 8" id="KW-0472">Membrane</keyword>
<dbReference type="EMBL" id="KZ451949">
    <property type="protein sequence ID" value="PKA59435.1"/>
    <property type="molecule type" value="Genomic_DNA"/>
</dbReference>
<feature type="transmembrane region" description="Helical" evidence="8">
    <location>
        <begin position="90"/>
        <end position="114"/>
    </location>
</feature>
<reference evidence="9 10" key="1">
    <citation type="journal article" date="2017" name="Nature">
        <title>The Apostasia genome and the evolution of orchids.</title>
        <authorList>
            <person name="Zhang G.Q."/>
            <person name="Liu K.W."/>
            <person name="Li Z."/>
            <person name="Lohaus R."/>
            <person name="Hsiao Y.Y."/>
            <person name="Niu S.C."/>
            <person name="Wang J.Y."/>
            <person name="Lin Y.C."/>
            <person name="Xu Q."/>
            <person name="Chen L.J."/>
            <person name="Yoshida K."/>
            <person name="Fujiwara S."/>
            <person name="Wang Z.W."/>
            <person name="Zhang Y.Q."/>
            <person name="Mitsuda N."/>
            <person name="Wang M."/>
            <person name="Liu G.H."/>
            <person name="Pecoraro L."/>
            <person name="Huang H.X."/>
            <person name="Xiao X.J."/>
            <person name="Lin M."/>
            <person name="Wu X.Y."/>
            <person name="Wu W.L."/>
            <person name="Chen Y.Y."/>
            <person name="Chang S.B."/>
            <person name="Sakamoto S."/>
            <person name="Ohme-Takagi M."/>
            <person name="Yagi M."/>
            <person name="Zeng S.J."/>
            <person name="Shen C.Y."/>
            <person name="Yeh C.M."/>
            <person name="Luo Y.B."/>
            <person name="Tsai W.C."/>
            <person name="Van de Peer Y."/>
            <person name="Liu Z.J."/>
        </authorList>
    </citation>
    <scope>NUCLEOTIDE SEQUENCE [LARGE SCALE GENOMIC DNA]</scope>
    <source>
        <strain evidence="10">cv. Shenzhen</strain>
        <tissue evidence="9">Stem</tissue>
    </source>
</reference>
<keyword evidence="2 6" id="KW-0813">Transport</keyword>
<dbReference type="Pfam" id="PF00106">
    <property type="entry name" value="adh_short"/>
    <property type="match status" value="1"/>
</dbReference>
<evidence type="ECO:0000256" key="1">
    <source>
        <dbReference type="ARBA" id="ARBA00004141"/>
    </source>
</evidence>
<dbReference type="Proteomes" id="UP000236161">
    <property type="component" value="Unassembled WGS sequence"/>
</dbReference>
<dbReference type="CDD" id="cd00333">
    <property type="entry name" value="MIP"/>
    <property type="match status" value="1"/>
</dbReference>
<comment type="subcellular location">
    <subcellularLocation>
        <location evidence="1">Membrane</location>
        <topology evidence="1">Multi-pass membrane protein</topology>
    </subcellularLocation>
</comment>
<evidence type="ECO:0000256" key="3">
    <source>
        <dbReference type="ARBA" id="ARBA00022692"/>
    </source>
</evidence>
<dbReference type="PANTHER" id="PTHR45687">
    <property type="entry name" value="AQUAPORIN OR AQUAGLYCEROPORIN RELATED"/>
    <property type="match status" value="1"/>
</dbReference>
<dbReference type="PRINTS" id="PR00783">
    <property type="entry name" value="MINTRINSICP"/>
</dbReference>
<dbReference type="InterPro" id="IPR036291">
    <property type="entry name" value="NAD(P)-bd_dom_sf"/>
</dbReference>
<comment type="similarity">
    <text evidence="6">Belongs to the MIP/aquaporin (TC 1.A.8) family.</text>
</comment>
<dbReference type="InterPro" id="IPR034294">
    <property type="entry name" value="Aquaporin_transptr"/>
</dbReference>
<gene>
    <name evidence="9" type="primary">PIP1-2</name>
    <name evidence="9" type="ORF">AXF42_Ash019589</name>
</gene>
<organism evidence="9 10">
    <name type="scientific">Apostasia shenzhenica</name>
    <dbReference type="NCBI Taxonomy" id="1088818"/>
    <lineage>
        <taxon>Eukaryota</taxon>
        <taxon>Viridiplantae</taxon>
        <taxon>Streptophyta</taxon>
        <taxon>Embryophyta</taxon>
        <taxon>Tracheophyta</taxon>
        <taxon>Spermatophyta</taxon>
        <taxon>Magnoliopsida</taxon>
        <taxon>Liliopsida</taxon>
        <taxon>Asparagales</taxon>
        <taxon>Orchidaceae</taxon>
        <taxon>Apostasioideae</taxon>
        <taxon>Apostasia</taxon>
    </lineage>
</organism>
<dbReference type="Gene3D" id="3.40.50.720">
    <property type="entry name" value="NAD(P)-binding Rossmann-like Domain"/>
    <property type="match status" value="1"/>
</dbReference>
<evidence type="ECO:0000256" key="7">
    <source>
        <dbReference type="SAM" id="MobiDB-lite"/>
    </source>
</evidence>
<dbReference type="SUPFAM" id="SSF51735">
    <property type="entry name" value="NAD(P)-binding Rossmann-fold domains"/>
    <property type="match status" value="1"/>
</dbReference>
<evidence type="ECO:0000256" key="2">
    <source>
        <dbReference type="ARBA" id="ARBA00022448"/>
    </source>
</evidence>
<evidence type="ECO:0000256" key="6">
    <source>
        <dbReference type="RuleBase" id="RU000477"/>
    </source>
</evidence>
<keyword evidence="10" id="KW-1185">Reference proteome</keyword>
<dbReference type="OrthoDB" id="3222at2759"/>
<evidence type="ECO:0000256" key="8">
    <source>
        <dbReference type="SAM" id="Phobius"/>
    </source>
</evidence>
<dbReference type="SUPFAM" id="SSF81338">
    <property type="entry name" value="Aquaporin-like"/>
    <property type="match status" value="1"/>
</dbReference>
<protein>
    <submittedName>
        <fullName evidence="9">Putative aquaporin PIP1-2</fullName>
    </submittedName>
</protein>
<dbReference type="InterPro" id="IPR023271">
    <property type="entry name" value="Aquaporin-like"/>
</dbReference>
<dbReference type="PROSITE" id="PS00221">
    <property type="entry name" value="MIP"/>
    <property type="match status" value="1"/>
</dbReference>
<evidence type="ECO:0000256" key="4">
    <source>
        <dbReference type="ARBA" id="ARBA00022989"/>
    </source>
</evidence>
<feature type="transmembrane region" description="Helical" evidence="8">
    <location>
        <begin position="56"/>
        <end position="78"/>
    </location>
</feature>
<feature type="transmembrane region" description="Helical" evidence="8">
    <location>
        <begin position="134"/>
        <end position="154"/>
    </location>
</feature>
<sequence>MQAKEEDVSLGVNKFPERQPIGTAAQSDEKDYKEPPPAPFFEPGELKSWSFYRAGIAEFMATFLFLYITILTVMGVVREDSKCKTVGIQGIAWAFGGMIFALVYCTAGISGGHINPAVTFGLFLARKLSLTRALFYMVMQCLGAICGAGVVKGFKKSLYMAKNGGTNFVSPGYTKGDGLGAEIVGTFVLVYTVFSATDAKRNARDSHVPNGNSGVRAENPSRAFSLNSGGPEEEHQEFKRGVMWPFSRSGSSGFSWYSTAEEVTQGIDGSGLTAVVTGASSGIGAETSRVLALRGVYVVMAVRNLSSGSIVKEAILKENPSAKIDVMELDLSSMESVRKFASEIKSRKLPLNLLINNAGVMATPFLLSQDGIELQFATNHVGHFLLTHLLLENMKNTALERKVEGRIVNVSSEGHRFAYGEGVRFDKINDQSEYCLNQI</sequence>
<evidence type="ECO:0000313" key="9">
    <source>
        <dbReference type="EMBL" id="PKA59435.1"/>
    </source>
</evidence>